<dbReference type="Gene3D" id="3.40.50.720">
    <property type="entry name" value="NAD(P)-binding Rossmann-like Domain"/>
    <property type="match status" value="1"/>
</dbReference>
<gene>
    <name evidence="1" type="ORF">AB3X52_14065</name>
</gene>
<comment type="caution">
    <text evidence="1">The sequence shown here is derived from an EMBL/GenBank/DDBJ whole genome shotgun (WGS) entry which is preliminary data.</text>
</comment>
<protein>
    <recommendedName>
        <fullName evidence="3">Cyclodehydratase</fullName>
    </recommendedName>
</protein>
<dbReference type="RefSeq" id="WP_367994720.1">
    <property type="nucleotide sequence ID" value="NZ_JBFPJR010000025.1"/>
</dbReference>
<proteinExistence type="predicted"/>
<accession>A0ABV3T0M2</accession>
<evidence type="ECO:0000313" key="1">
    <source>
        <dbReference type="EMBL" id="MEX0428750.1"/>
    </source>
</evidence>
<evidence type="ECO:0000313" key="2">
    <source>
        <dbReference type="Proteomes" id="UP001556631"/>
    </source>
</evidence>
<organism evidence="1 2">
    <name type="scientific">Nocardioides eburneus</name>
    <dbReference type="NCBI Taxonomy" id="3231482"/>
    <lineage>
        <taxon>Bacteria</taxon>
        <taxon>Bacillati</taxon>
        <taxon>Actinomycetota</taxon>
        <taxon>Actinomycetes</taxon>
        <taxon>Propionibacteriales</taxon>
        <taxon>Nocardioidaceae</taxon>
        <taxon>Nocardioides</taxon>
    </lineage>
</organism>
<evidence type="ECO:0008006" key="3">
    <source>
        <dbReference type="Google" id="ProtNLM"/>
    </source>
</evidence>
<name>A0ABV3T0M2_9ACTN</name>
<sequence>MEPPLRLRAAYVPVRRDDRHLQIGVDPPHRAVLPDTADVRRLLADLTVGLTASPRTVPARRALDILREAGLVVGAAAPPQPVVLDGPRGLVDALRAILPGTVVTRPADRPGRTALIVLLADGPLPRERTDALLRAGTPHLLVEGGPDAWTVGPLVVPGATACLRCVDAALGESDPRRSLVLDQLSHHHRLPAPDPLLQAIALPWAAREIVAYADGERPASWSSTCTVRRAGPPDVRT</sequence>
<keyword evidence="2" id="KW-1185">Reference proteome</keyword>
<dbReference type="Proteomes" id="UP001556631">
    <property type="component" value="Unassembled WGS sequence"/>
</dbReference>
<reference evidence="1 2" key="1">
    <citation type="submission" date="2024-07" db="EMBL/GenBank/DDBJ databases">
        <authorList>
            <person name="Lee S."/>
            <person name="Kang M."/>
        </authorList>
    </citation>
    <scope>NUCLEOTIDE SEQUENCE [LARGE SCALE GENOMIC DNA]</scope>
    <source>
        <strain evidence="1 2">DS6</strain>
    </source>
</reference>
<dbReference type="EMBL" id="JBFPJR010000025">
    <property type="protein sequence ID" value="MEX0428750.1"/>
    <property type="molecule type" value="Genomic_DNA"/>
</dbReference>